<dbReference type="PROSITE" id="PS51257">
    <property type="entry name" value="PROKAR_LIPOPROTEIN"/>
    <property type="match status" value="1"/>
</dbReference>
<keyword evidence="2" id="KW-1185">Reference proteome</keyword>
<dbReference type="Proteomes" id="UP000032544">
    <property type="component" value="Unassembled WGS sequence"/>
</dbReference>
<name>A0A0D8J9V4_9BACT</name>
<evidence type="ECO:0000313" key="1">
    <source>
        <dbReference type="EMBL" id="KJF43296.1"/>
    </source>
</evidence>
<comment type="caution">
    <text evidence="1">The sequence shown here is derived from an EMBL/GenBank/DDBJ whole genome shotgun (WGS) entry which is preliminary data.</text>
</comment>
<reference evidence="1 2" key="1">
    <citation type="submission" date="2014-09" db="EMBL/GenBank/DDBJ databases">
        <title>Draft Genome Sequence of Draconibacterium sp. JN14CK-3.</title>
        <authorList>
            <person name="Dong C."/>
            <person name="Lai Q."/>
            <person name="Shao Z."/>
        </authorList>
    </citation>
    <scope>NUCLEOTIDE SEQUENCE [LARGE SCALE GENOMIC DNA]</scope>
    <source>
        <strain evidence="1 2">JN14CK-3</strain>
    </source>
</reference>
<proteinExistence type="predicted"/>
<evidence type="ECO:0000313" key="2">
    <source>
        <dbReference type="Proteomes" id="UP000032544"/>
    </source>
</evidence>
<dbReference type="OrthoDB" id="760490at2"/>
<gene>
    <name evidence="1" type="ORF">LH29_13700</name>
</gene>
<dbReference type="EMBL" id="JRHC01000003">
    <property type="protein sequence ID" value="KJF43296.1"/>
    <property type="molecule type" value="Genomic_DNA"/>
</dbReference>
<dbReference type="RefSeq" id="WP_045030527.1">
    <property type="nucleotide sequence ID" value="NZ_JRHC01000003.1"/>
</dbReference>
<accession>A0A0D8J9V4</accession>
<organism evidence="1 2">
    <name type="scientific">Draconibacterium sediminis</name>
    <dbReference type="NCBI Taxonomy" id="1544798"/>
    <lineage>
        <taxon>Bacteria</taxon>
        <taxon>Pseudomonadati</taxon>
        <taxon>Bacteroidota</taxon>
        <taxon>Bacteroidia</taxon>
        <taxon>Marinilabiliales</taxon>
        <taxon>Prolixibacteraceae</taxon>
        <taxon>Draconibacterium</taxon>
    </lineage>
</organism>
<sequence length="202" mass="23696">MRIYFLTILSLVLFVSCNTDPNKQVDEGKVIENKYYSKEIGWSIEIPKGWNVTNRNVTQEREDKGLKAVNEANGINYDISGLKQLISFQKDRFHIFSATSEKCEIEYEGEYEENKILVKQLLYNTYANNGIKFDTISSTEIIDNLEFDLFHITIYDPKGNVILYQDFYSRFINGLDFGVNLNYIDEKEKNELMKVWKNSKFD</sequence>
<dbReference type="AlphaFoldDB" id="A0A0D8J9V4"/>
<evidence type="ECO:0008006" key="3">
    <source>
        <dbReference type="Google" id="ProtNLM"/>
    </source>
</evidence>
<protein>
    <recommendedName>
        <fullName evidence="3">Lipoprotein</fullName>
    </recommendedName>
</protein>